<feature type="binding site" evidence="8">
    <location>
        <position position="176"/>
    </location>
    <ligand>
        <name>substrate</name>
    </ligand>
</feature>
<feature type="active site" description="Proton acceptor" evidence="8">
    <location>
        <position position="253"/>
    </location>
</feature>
<evidence type="ECO:0000256" key="7">
    <source>
        <dbReference type="ARBA" id="ARBA00051712"/>
    </source>
</evidence>
<dbReference type="GO" id="GO:0008837">
    <property type="term" value="F:diaminopimelate epimerase activity"/>
    <property type="evidence" value="ECO:0007669"/>
    <property type="project" value="UniProtKB-UniRule"/>
</dbReference>
<dbReference type="RefSeq" id="WP_093960074.1">
    <property type="nucleotide sequence ID" value="NZ_NEWD01000007.1"/>
</dbReference>
<keyword evidence="5 8" id="KW-0457">Lysine biosynthesis</keyword>
<dbReference type="Proteomes" id="UP000215433">
    <property type="component" value="Unassembled WGS sequence"/>
</dbReference>
<comment type="function">
    <text evidence="8">Catalyzes the stereoinversion of LL-2,6-diaminopimelate (L,L-DAP) to meso-diaminopimelate (meso-DAP), a precursor of L-lysine and an essential component of the bacterial peptidoglycan.</text>
</comment>
<dbReference type="EC" id="5.1.1.7" evidence="3 8"/>
<feature type="active site" evidence="9">
    <location>
        <position position="91"/>
    </location>
</feature>
<comment type="pathway">
    <text evidence="1 8">Amino-acid biosynthesis; L-lysine biosynthesis via DAP pathway; DL-2,6-diaminopimelate from LL-2,6-diaminopimelate: step 1/1.</text>
</comment>
<comment type="catalytic activity">
    <reaction evidence="7 8">
        <text>(2S,6S)-2,6-diaminopimelate = meso-2,6-diaminopimelate</text>
        <dbReference type="Rhea" id="RHEA:15393"/>
        <dbReference type="ChEBI" id="CHEBI:57609"/>
        <dbReference type="ChEBI" id="CHEBI:57791"/>
        <dbReference type="EC" id="5.1.1.7"/>
    </reaction>
</comment>
<dbReference type="PANTHER" id="PTHR31689:SF0">
    <property type="entry name" value="DIAMINOPIMELATE EPIMERASE"/>
    <property type="match status" value="1"/>
</dbReference>
<feature type="binding site" evidence="8">
    <location>
        <position position="15"/>
    </location>
    <ligand>
        <name>substrate</name>
    </ligand>
</feature>
<evidence type="ECO:0000313" key="10">
    <source>
        <dbReference type="EMBL" id="OXN00956.1"/>
    </source>
</evidence>
<keyword evidence="11" id="KW-1185">Reference proteome</keyword>
<reference evidence="10 11" key="1">
    <citation type="submission" date="2017-05" db="EMBL/GenBank/DDBJ databases">
        <title>Bifidobacterium vansinderenii sp. nov.</title>
        <authorList>
            <person name="Lugli G.A."/>
            <person name="Duranti S."/>
            <person name="Mangifesta M."/>
        </authorList>
    </citation>
    <scope>NUCLEOTIDE SEQUENCE [LARGE SCALE GENOMIC DNA]</scope>
    <source>
        <strain evidence="10 11">Tam10B</strain>
    </source>
</reference>
<dbReference type="EMBL" id="NEWD01000007">
    <property type="protein sequence ID" value="OXN00956.1"/>
    <property type="molecule type" value="Genomic_DNA"/>
</dbReference>
<dbReference type="NCBIfam" id="TIGR00652">
    <property type="entry name" value="DapF"/>
    <property type="match status" value="1"/>
</dbReference>
<dbReference type="UniPathway" id="UPA00034">
    <property type="reaction ID" value="UER00025"/>
</dbReference>
<organism evidence="10 11">
    <name type="scientific">Bifidobacterium vansinderenii</name>
    <dbReference type="NCBI Taxonomy" id="1984871"/>
    <lineage>
        <taxon>Bacteria</taxon>
        <taxon>Bacillati</taxon>
        <taxon>Actinomycetota</taxon>
        <taxon>Actinomycetes</taxon>
        <taxon>Bifidobacteriales</taxon>
        <taxon>Bifidobacteriaceae</taxon>
        <taxon>Bifidobacterium</taxon>
    </lineage>
</organism>
<comment type="subcellular location">
    <subcellularLocation>
        <location evidence="8">Cytoplasm</location>
    </subcellularLocation>
</comment>
<dbReference type="InterPro" id="IPR018510">
    <property type="entry name" value="DAP_epimerase_AS"/>
</dbReference>
<evidence type="ECO:0000256" key="8">
    <source>
        <dbReference type="HAMAP-Rule" id="MF_00197"/>
    </source>
</evidence>
<sequence>MSIPQIVYKGHGTGNDFVMYADPDGVYEPTEDEIRFLDDRHFGVGGDGLLRLTHPRFVADLSAQQVTDLEAAGAEWFMDYRNADGSLAEMCGNGTRATALFAQRLGYMDAPGGEPLRLGTRAGVKVLTSLGEVPGLGRNVFRIDMGAWKAGESRAFTVTIPDHDGSAKGTFVDMGNPHVVAVLEDRTGRGLADDATLPGVDDLDLTRKPVVDPVLESDQNAEFVRVDEIDDEHGTGRAFMRVNERGVGETLSCGTGLCATAVTLRKLTGIGDWTITVRGGTLRVVVDDVHVELTGDAAIVGKVELL</sequence>
<dbReference type="GO" id="GO:0009089">
    <property type="term" value="P:lysine biosynthetic process via diaminopimelate"/>
    <property type="evidence" value="ECO:0007669"/>
    <property type="project" value="UniProtKB-UniRule"/>
</dbReference>
<dbReference type="OrthoDB" id="9805408at2"/>
<dbReference type="PANTHER" id="PTHR31689">
    <property type="entry name" value="DIAMINOPIMELATE EPIMERASE, CHLOROPLASTIC"/>
    <property type="match status" value="1"/>
</dbReference>
<keyword evidence="8" id="KW-0963">Cytoplasm</keyword>
<dbReference type="PROSITE" id="PS01326">
    <property type="entry name" value="DAP_EPIMERASE"/>
    <property type="match status" value="1"/>
</dbReference>
<feature type="binding site" evidence="8">
    <location>
        <position position="220"/>
    </location>
    <ligand>
        <name>substrate</name>
    </ligand>
</feature>
<comment type="caution">
    <text evidence="10">The sequence shown here is derived from an EMBL/GenBank/DDBJ whole genome shotgun (WGS) entry which is preliminary data.</text>
</comment>
<feature type="site" description="Could be important to modulate the pK values of the two catalytic cysteine residues" evidence="8">
    <location>
        <position position="178"/>
    </location>
</feature>
<name>A0A229VZG3_9BIFI</name>
<keyword evidence="6 8" id="KW-0413">Isomerase</keyword>
<keyword evidence="4 8" id="KW-0028">Amino-acid biosynthesis</keyword>
<evidence type="ECO:0000256" key="2">
    <source>
        <dbReference type="ARBA" id="ARBA00010219"/>
    </source>
</evidence>
<feature type="binding site" evidence="8">
    <location>
        <begin position="92"/>
        <end position="93"/>
    </location>
    <ligand>
        <name>substrate</name>
    </ligand>
</feature>
<evidence type="ECO:0000256" key="4">
    <source>
        <dbReference type="ARBA" id="ARBA00022605"/>
    </source>
</evidence>
<accession>A0A229VZG3</accession>
<evidence type="ECO:0000256" key="3">
    <source>
        <dbReference type="ARBA" id="ARBA00013080"/>
    </source>
</evidence>
<comment type="similarity">
    <text evidence="2 8">Belongs to the diaminopimelate epimerase family.</text>
</comment>
<comment type="caution">
    <text evidence="8">Lacks conserved residue(s) required for the propagation of feature annotation.</text>
</comment>
<feature type="site" description="Could be important to modulate the pK values of the two catalytic cysteine residues" evidence="8">
    <location>
        <position position="244"/>
    </location>
</feature>
<evidence type="ECO:0000256" key="5">
    <source>
        <dbReference type="ARBA" id="ARBA00023154"/>
    </source>
</evidence>
<dbReference type="InterPro" id="IPR001653">
    <property type="entry name" value="DAP_epimerase_DapF"/>
</dbReference>
<dbReference type="AlphaFoldDB" id="A0A229VZG3"/>
<comment type="subunit">
    <text evidence="8">Homodimer.</text>
</comment>
<evidence type="ECO:0000256" key="9">
    <source>
        <dbReference type="PROSITE-ProRule" id="PRU10125"/>
    </source>
</evidence>
<protein>
    <recommendedName>
        <fullName evidence="3 8">Diaminopimelate epimerase</fullName>
        <shortName evidence="8">DAP epimerase</shortName>
        <ecNumber evidence="3 8">5.1.1.7</ecNumber>
    </recommendedName>
    <alternativeName>
        <fullName evidence="8">PLP-independent amino acid racemase</fullName>
    </alternativeName>
</protein>
<evidence type="ECO:0000256" key="6">
    <source>
        <dbReference type="ARBA" id="ARBA00023235"/>
    </source>
</evidence>
<feature type="binding site" evidence="8">
    <location>
        <begin position="254"/>
        <end position="255"/>
    </location>
    <ligand>
        <name>substrate</name>
    </ligand>
</feature>
<dbReference type="GO" id="GO:0005829">
    <property type="term" value="C:cytosol"/>
    <property type="evidence" value="ECO:0007669"/>
    <property type="project" value="TreeGrafter"/>
</dbReference>
<dbReference type="HAMAP" id="MF_00197">
    <property type="entry name" value="DAP_epimerase"/>
    <property type="match status" value="1"/>
</dbReference>
<dbReference type="Pfam" id="PF01678">
    <property type="entry name" value="DAP_epimerase"/>
    <property type="match status" value="2"/>
</dbReference>
<evidence type="ECO:0000313" key="11">
    <source>
        <dbReference type="Proteomes" id="UP000215433"/>
    </source>
</evidence>
<proteinExistence type="inferred from homology"/>
<feature type="binding site" evidence="8">
    <location>
        <begin position="244"/>
        <end position="245"/>
    </location>
    <ligand>
        <name>substrate</name>
    </ligand>
</feature>
<gene>
    <name evidence="8" type="primary">dapF</name>
    <name evidence="10" type="ORF">Tam10B_0913</name>
</gene>
<dbReference type="SUPFAM" id="SSF54506">
    <property type="entry name" value="Diaminopimelate epimerase-like"/>
    <property type="match status" value="2"/>
</dbReference>
<dbReference type="Gene3D" id="3.10.310.10">
    <property type="entry name" value="Diaminopimelate Epimerase, Chain A, domain 1"/>
    <property type="match status" value="2"/>
</dbReference>
<evidence type="ECO:0000256" key="1">
    <source>
        <dbReference type="ARBA" id="ARBA00005196"/>
    </source>
</evidence>
<feature type="binding site" evidence="8">
    <location>
        <position position="82"/>
    </location>
    <ligand>
        <name>substrate</name>
    </ligand>
</feature>
<feature type="active site" description="Proton donor" evidence="8">
    <location>
        <position position="91"/>
    </location>
</feature>